<evidence type="ECO:0000313" key="1">
    <source>
        <dbReference type="EMBL" id="GBP20283.1"/>
    </source>
</evidence>
<gene>
    <name evidence="1" type="ORF">EVAR_82157_1</name>
</gene>
<name>A0A4C1U1P3_EUMVA</name>
<dbReference type="Proteomes" id="UP000299102">
    <property type="component" value="Unassembled WGS sequence"/>
</dbReference>
<organism evidence="1 2">
    <name type="scientific">Eumeta variegata</name>
    <name type="common">Bagworm moth</name>
    <name type="synonym">Eumeta japonica</name>
    <dbReference type="NCBI Taxonomy" id="151549"/>
    <lineage>
        <taxon>Eukaryota</taxon>
        <taxon>Metazoa</taxon>
        <taxon>Ecdysozoa</taxon>
        <taxon>Arthropoda</taxon>
        <taxon>Hexapoda</taxon>
        <taxon>Insecta</taxon>
        <taxon>Pterygota</taxon>
        <taxon>Neoptera</taxon>
        <taxon>Endopterygota</taxon>
        <taxon>Lepidoptera</taxon>
        <taxon>Glossata</taxon>
        <taxon>Ditrysia</taxon>
        <taxon>Tineoidea</taxon>
        <taxon>Psychidae</taxon>
        <taxon>Oiketicinae</taxon>
        <taxon>Eumeta</taxon>
    </lineage>
</organism>
<keyword evidence="2" id="KW-1185">Reference proteome</keyword>
<accession>A0A4C1U1P3</accession>
<comment type="caution">
    <text evidence="1">The sequence shown here is derived from an EMBL/GenBank/DDBJ whole genome shotgun (WGS) entry which is preliminary data.</text>
</comment>
<sequence length="98" mass="10709">MNVQTKHLTSAVDTGFWKFTRGLSPLASPHTHGNLNDEGIHFMSGRSTLLAKSQSDSVESLPQPFHFKMESLDLDDAARRPSADYSTTIVTTDAVTTS</sequence>
<protein>
    <submittedName>
        <fullName evidence="1">Uncharacterized protein</fullName>
    </submittedName>
</protein>
<dbReference type="AlphaFoldDB" id="A0A4C1U1P3"/>
<reference evidence="1 2" key="1">
    <citation type="journal article" date="2019" name="Commun. Biol.">
        <title>The bagworm genome reveals a unique fibroin gene that provides high tensile strength.</title>
        <authorList>
            <person name="Kono N."/>
            <person name="Nakamura H."/>
            <person name="Ohtoshi R."/>
            <person name="Tomita M."/>
            <person name="Numata K."/>
            <person name="Arakawa K."/>
        </authorList>
    </citation>
    <scope>NUCLEOTIDE SEQUENCE [LARGE SCALE GENOMIC DNA]</scope>
</reference>
<proteinExistence type="predicted"/>
<evidence type="ECO:0000313" key="2">
    <source>
        <dbReference type="Proteomes" id="UP000299102"/>
    </source>
</evidence>
<dbReference type="EMBL" id="BGZK01000116">
    <property type="protein sequence ID" value="GBP20283.1"/>
    <property type="molecule type" value="Genomic_DNA"/>
</dbReference>